<dbReference type="PANTHER" id="PTHR43581:SF2">
    <property type="entry name" value="EXCINUCLEASE ATPASE SUBUNIT"/>
    <property type="match status" value="1"/>
</dbReference>
<sequence length="260" mass="28975">MTFSNLATDFADSLEICRTGARARRWLQAMTTLGFVSAGIVDDRWLTDYNAEIDEHARSQVTKSLFSGLSSGQKIALLTMTRLVEVVVERSLVVIDEPEAHLHPPLLAALIRALSDLLADRNGLAILATHSPVVLQEVPASCVWKLRRYGDHLVADRPRLETFGENVGVLTHEVFGLEVTEAGFYRALRDVVNEGLSYDAVVDRFHSQLGGEARALVRALIAVREDRRRIVPCHNLFAGRDQGFRCPLRSAHDRGSWCFD</sequence>
<dbReference type="SUPFAM" id="SSF52540">
    <property type="entry name" value="P-loop containing nucleoside triphosphate hydrolases"/>
    <property type="match status" value="1"/>
</dbReference>
<proteinExistence type="predicted"/>
<protein>
    <recommendedName>
        <fullName evidence="1">ATPase AAA-type core domain-containing protein</fullName>
    </recommendedName>
</protein>
<evidence type="ECO:0000313" key="3">
    <source>
        <dbReference type="Proteomes" id="UP000294947"/>
    </source>
</evidence>
<evidence type="ECO:0000313" key="2">
    <source>
        <dbReference type="EMBL" id="TDD36801.1"/>
    </source>
</evidence>
<accession>A0A4R4XY69</accession>
<reference evidence="2 3" key="1">
    <citation type="submission" date="2019-03" db="EMBL/GenBank/DDBJ databases">
        <title>Draft genome sequences of novel Actinobacteria.</title>
        <authorList>
            <person name="Sahin N."/>
            <person name="Ay H."/>
            <person name="Saygin H."/>
        </authorList>
    </citation>
    <scope>NUCLEOTIDE SEQUENCE [LARGE SCALE GENOMIC DNA]</scope>
    <source>
        <strain evidence="2 3">7K502</strain>
    </source>
</reference>
<keyword evidence="3" id="KW-1185">Reference proteome</keyword>
<dbReference type="InterPro" id="IPR027417">
    <property type="entry name" value="P-loop_NTPase"/>
</dbReference>
<comment type="caution">
    <text evidence="2">The sequence shown here is derived from an EMBL/GenBank/DDBJ whole genome shotgun (WGS) entry which is preliminary data.</text>
</comment>
<dbReference type="OrthoDB" id="3237462at2"/>
<dbReference type="Pfam" id="PF13304">
    <property type="entry name" value="AAA_21"/>
    <property type="match status" value="1"/>
</dbReference>
<dbReference type="GO" id="GO:0005524">
    <property type="term" value="F:ATP binding"/>
    <property type="evidence" value="ECO:0007669"/>
    <property type="project" value="InterPro"/>
</dbReference>
<dbReference type="InterPro" id="IPR003959">
    <property type="entry name" value="ATPase_AAA_core"/>
</dbReference>
<dbReference type="EMBL" id="SMKW01000104">
    <property type="protein sequence ID" value="TDD36801.1"/>
    <property type="molecule type" value="Genomic_DNA"/>
</dbReference>
<dbReference type="PANTHER" id="PTHR43581">
    <property type="entry name" value="ATP/GTP PHOSPHATASE"/>
    <property type="match status" value="1"/>
</dbReference>
<dbReference type="AlphaFoldDB" id="A0A4R4XY69"/>
<feature type="domain" description="ATPase AAA-type core" evidence="1">
    <location>
        <begin position="67"/>
        <end position="135"/>
    </location>
</feature>
<dbReference type="Proteomes" id="UP000294947">
    <property type="component" value="Unassembled WGS sequence"/>
</dbReference>
<dbReference type="GO" id="GO:0016887">
    <property type="term" value="F:ATP hydrolysis activity"/>
    <property type="evidence" value="ECO:0007669"/>
    <property type="project" value="InterPro"/>
</dbReference>
<dbReference type="InterPro" id="IPR051396">
    <property type="entry name" value="Bact_Antivir_Def_Nuclease"/>
</dbReference>
<gene>
    <name evidence="2" type="ORF">E1288_41385</name>
</gene>
<dbReference type="Gene3D" id="3.40.50.300">
    <property type="entry name" value="P-loop containing nucleotide triphosphate hydrolases"/>
    <property type="match status" value="1"/>
</dbReference>
<evidence type="ECO:0000259" key="1">
    <source>
        <dbReference type="Pfam" id="PF13304"/>
    </source>
</evidence>
<name>A0A4R4XY69_9PSEU</name>
<organism evidence="2 3">
    <name type="scientific">Saccharopolyspora elongata</name>
    <dbReference type="NCBI Taxonomy" id="2530387"/>
    <lineage>
        <taxon>Bacteria</taxon>
        <taxon>Bacillati</taxon>
        <taxon>Actinomycetota</taxon>
        <taxon>Actinomycetes</taxon>
        <taxon>Pseudonocardiales</taxon>
        <taxon>Pseudonocardiaceae</taxon>
        <taxon>Saccharopolyspora</taxon>
    </lineage>
</organism>